<keyword evidence="2" id="KW-1185">Reference proteome</keyword>
<gene>
    <name evidence="1" type="ORF">MILVUS5_LOCUS24275</name>
</gene>
<reference evidence="1" key="1">
    <citation type="submission" date="2023-10" db="EMBL/GenBank/DDBJ databases">
        <authorList>
            <person name="Rodriguez Cubillos JULIANA M."/>
            <person name="De Vega J."/>
        </authorList>
    </citation>
    <scope>NUCLEOTIDE SEQUENCE</scope>
</reference>
<organism evidence="1 2">
    <name type="scientific">Trifolium pratense</name>
    <name type="common">Red clover</name>
    <dbReference type="NCBI Taxonomy" id="57577"/>
    <lineage>
        <taxon>Eukaryota</taxon>
        <taxon>Viridiplantae</taxon>
        <taxon>Streptophyta</taxon>
        <taxon>Embryophyta</taxon>
        <taxon>Tracheophyta</taxon>
        <taxon>Spermatophyta</taxon>
        <taxon>Magnoliopsida</taxon>
        <taxon>eudicotyledons</taxon>
        <taxon>Gunneridae</taxon>
        <taxon>Pentapetalae</taxon>
        <taxon>rosids</taxon>
        <taxon>fabids</taxon>
        <taxon>Fabales</taxon>
        <taxon>Fabaceae</taxon>
        <taxon>Papilionoideae</taxon>
        <taxon>50 kb inversion clade</taxon>
        <taxon>NPAAA clade</taxon>
        <taxon>Hologalegina</taxon>
        <taxon>IRL clade</taxon>
        <taxon>Trifolieae</taxon>
        <taxon>Trifolium</taxon>
    </lineage>
</organism>
<name>A0ACB0KM00_TRIPR</name>
<accession>A0ACB0KM00</accession>
<dbReference type="Proteomes" id="UP001177021">
    <property type="component" value="Unassembled WGS sequence"/>
</dbReference>
<dbReference type="EMBL" id="CASHSV030000311">
    <property type="protein sequence ID" value="CAJ2657763.1"/>
    <property type="molecule type" value="Genomic_DNA"/>
</dbReference>
<sequence length="295" mass="32166">MAQATKRYAVVTGANKGIGFAVSKQLASKGMTVVLTARDQNRGLEAVEKLKQLSLTGLVVFHQLDVTDHASIRSFVDFIHNQFGKLDILVNNAGIPGAHVDSKAMADANVVEKGGQIDWSKVLTETYEQAEAGIKTNYYGAKELTKALIPHLQLSNSPKIVNVSASMGKLEKIPNGCPKEILSDVENLTEEKIDEVLNQFVKDFKEGSLENKGWPIHLSAYIISKIALNAYTRVMAKMYPSICINAVCPGHVKTDTNNTGYLTPDEGAESIVRLALLCDGSPSGLFFIRNEEKPF</sequence>
<protein>
    <submittedName>
        <fullName evidence="1">Uncharacterized protein</fullName>
    </submittedName>
</protein>
<comment type="caution">
    <text evidence="1">The sequence shown here is derived from an EMBL/GenBank/DDBJ whole genome shotgun (WGS) entry which is preliminary data.</text>
</comment>
<evidence type="ECO:0000313" key="2">
    <source>
        <dbReference type="Proteomes" id="UP001177021"/>
    </source>
</evidence>
<proteinExistence type="predicted"/>
<evidence type="ECO:0000313" key="1">
    <source>
        <dbReference type="EMBL" id="CAJ2657763.1"/>
    </source>
</evidence>